<evidence type="ECO:0000313" key="2">
    <source>
        <dbReference type="Proteomes" id="UP000325255"/>
    </source>
</evidence>
<reference evidence="1 2" key="1">
    <citation type="submission" date="2019-09" db="EMBL/GenBank/DDBJ databases">
        <title>Genome sequence of Rhodovastum atsumiense, a diverse member of the Acetobacteraceae family of non-sulfur purple photosynthetic bacteria.</title>
        <authorList>
            <person name="Meyer T."/>
            <person name="Kyndt J."/>
        </authorList>
    </citation>
    <scope>NUCLEOTIDE SEQUENCE [LARGE SCALE GENOMIC DNA]</scope>
    <source>
        <strain evidence="1 2">DSM 21279</strain>
    </source>
</reference>
<protein>
    <submittedName>
        <fullName evidence="1">Uncharacterized protein</fullName>
    </submittedName>
</protein>
<dbReference type="EMBL" id="VWPK01000019">
    <property type="protein sequence ID" value="KAA5611625.1"/>
    <property type="molecule type" value="Genomic_DNA"/>
</dbReference>
<evidence type="ECO:0000313" key="1">
    <source>
        <dbReference type="EMBL" id="KAA5611625.1"/>
    </source>
</evidence>
<dbReference type="RefSeq" id="WP_150041399.1">
    <property type="nucleotide sequence ID" value="NZ_OW485606.1"/>
</dbReference>
<sequence>MSASEVVSDPWIPAITPMGQSWVATVVSLAPPDPLTALEDQAASLGTGTRGDLFVRNNPDICPE</sequence>
<gene>
    <name evidence="1" type="ORF">F1189_13780</name>
</gene>
<accession>A0A5M6IW43</accession>
<keyword evidence="2" id="KW-1185">Reference proteome</keyword>
<proteinExistence type="predicted"/>
<dbReference type="AlphaFoldDB" id="A0A5M6IW43"/>
<dbReference type="Proteomes" id="UP000325255">
    <property type="component" value="Unassembled WGS sequence"/>
</dbReference>
<name>A0A5M6IW43_9PROT</name>
<comment type="caution">
    <text evidence="1">The sequence shown here is derived from an EMBL/GenBank/DDBJ whole genome shotgun (WGS) entry which is preliminary data.</text>
</comment>
<organism evidence="1 2">
    <name type="scientific">Rhodovastum atsumiense</name>
    <dbReference type="NCBI Taxonomy" id="504468"/>
    <lineage>
        <taxon>Bacteria</taxon>
        <taxon>Pseudomonadati</taxon>
        <taxon>Pseudomonadota</taxon>
        <taxon>Alphaproteobacteria</taxon>
        <taxon>Acetobacterales</taxon>
        <taxon>Acetobacteraceae</taxon>
        <taxon>Rhodovastum</taxon>
    </lineage>
</organism>